<name>A0A450TSW0_9GAMM</name>
<proteinExistence type="predicted"/>
<reference evidence="8" key="1">
    <citation type="submission" date="2019-02" db="EMBL/GenBank/DDBJ databases">
        <authorList>
            <person name="Gruber-Vodicka R. H."/>
            <person name="Seah K. B. B."/>
        </authorList>
    </citation>
    <scope>NUCLEOTIDE SEQUENCE</scope>
    <source>
        <strain evidence="8">BECK_BZ131</strain>
    </source>
</reference>
<evidence type="ECO:0000256" key="3">
    <source>
        <dbReference type="ARBA" id="ARBA00012257"/>
    </source>
</evidence>
<dbReference type="InterPro" id="IPR036778">
    <property type="entry name" value="OHCU_decarboxylase_sf"/>
</dbReference>
<organism evidence="8">
    <name type="scientific">Candidatus Kentrum sp. FW</name>
    <dbReference type="NCBI Taxonomy" id="2126338"/>
    <lineage>
        <taxon>Bacteria</taxon>
        <taxon>Pseudomonadati</taxon>
        <taxon>Pseudomonadota</taxon>
        <taxon>Gammaproteobacteria</taxon>
        <taxon>Candidatus Kentrum</taxon>
    </lineage>
</organism>
<evidence type="ECO:0000256" key="4">
    <source>
        <dbReference type="ARBA" id="ARBA00022631"/>
    </source>
</evidence>
<dbReference type="AlphaFoldDB" id="A0A450TSW0"/>
<keyword evidence="6" id="KW-0456">Lyase</keyword>
<keyword evidence="5" id="KW-0210">Decarboxylase</keyword>
<dbReference type="SUPFAM" id="SSF158694">
    <property type="entry name" value="UraD-Like"/>
    <property type="match status" value="1"/>
</dbReference>
<evidence type="ECO:0000256" key="1">
    <source>
        <dbReference type="ARBA" id="ARBA00001163"/>
    </source>
</evidence>
<evidence type="ECO:0000256" key="6">
    <source>
        <dbReference type="ARBA" id="ARBA00023239"/>
    </source>
</evidence>
<dbReference type="GO" id="GO:0006144">
    <property type="term" value="P:purine nucleobase metabolic process"/>
    <property type="evidence" value="ECO:0007669"/>
    <property type="project" value="UniProtKB-KW"/>
</dbReference>
<dbReference type="GO" id="GO:0019628">
    <property type="term" value="P:urate catabolic process"/>
    <property type="evidence" value="ECO:0007669"/>
    <property type="project" value="TreeGrafter"/>
</dbReference>
<dbReference type="PANTHER" id="PTHR43466:SF1">
    <property type="entry name" value="2-OXO-4-HYDROXY-4-CARBOXY-5-UREIDOIMIDAZOLINE DECARBOXYLASE-RELATED"/>
    <property type="match status" value="1"/>
</dbReference>
<comment type="catalytic activity">
    <reaction evidence="1">
        <text>5-hydroxy-2-oxo-4-ureido-2,5-dihydro-1H-imidazole-5-carboxylate + H(+) = (S)-allantoin + CO2</text>
        <dbReference type="Rhea" id="RHEA:26301"/>
        <dbReference type="ChEBI" id="CHEBI:15378"/>
        <dbReference type="ChEBI" id="CHEBI:15678"/>
        <dbReference type="ChEBI" id="CHEBI:16526"/>
        <dbReference type="ChEBI" id="CHEBI:58639"/>
        <dbReference type="EC" id="4.1.1.97"/>
    </reaction>
</comment>
<accession>A0A450TSW0</accession>
<evidence type="ECO:0000313" key="8">
    <source>
        <dbReference type="EMBL" id="VFJ71672.1"/>
    </source>
</evidence>
<comment type="pathway">
    <text evidence="2">Purine metabolism; urate degradation; (S)-allantoin from urate: step 3/3.</text>
</comment>
<dbReference type="Pfam" id="PF09349">
    <property type="entry name" value="OHCU_decarbox"/>
    <property type="match status" value="1"/>
</dbReference>
<dbReference type="InterPro" id="IPR018020">
    <property type="entry name" value="OHCU_decarboxylase"/>
</dbReference>
<evidence type="ECO:0000256" key="2">
    <source>
        <dbReference type="ARBA" id="ARBA00004754"/>
    </source>
</evidence>
<dbReference type="Gene3D" id="1.10.3330.10">
    <property type="entry name" value="Oxo-4-hydroxy-4-carboxy-5-ureidoimidazoline decarboxylase"/>
    <property type="match status" value="1"/>
</dbReference>
<evidence type="ECO:0000256" key="5">
    <source>
        <dbReference type="ARBA" id="ARBA00022793"/>
    </source>
</evidence>
<feature type="domain" description="Oxo-4-hydroxy-4-carboxy-5-ureidoimidazoline decarboxylase" evidence="7">
    <location>
        <begin position="11"/>
        <end position="168"/>
    </location>
</feature>
<evidence type="ECO:0000259" key="7">
    <source>
        <dbReference type="Pfam" id="PF09349"/>
    </source>
</evidence>
<dbReference type="GO" id="GO:0051997">
    <property type="term" value="F:2-oxo-4-hydroxy-4-carboxy-5-ureidoimidazoline decarboxylase activity"/>
    <property type="evidence" value="ECO:0007669"/>
    <property type="project" value="UniProtKB-EC"/>
</dbReference>
<sequence length="215" mass="24748">MKNKLAIHELNRLSETEFVFRFEDLFNTALCIPVISGAAGMRPFSDALDCLNCILAQFDRTDFSDMLEIMRNYGIPGGGLSNAPTAFSKIEQRGAGLGQYQRSACDVSRLDGLFQAHRAKFSFNFVLSVKRRSNEQVMASLEKRIANDFETEFLANIMQIKRIAFVRLIEIIEFTDDERERCCFKYPDEYERYIQGKRKEFESEFGPQAQQGEED</sequence>
<protein>
    <recommendedName>
        <fullName evidence="3">2-oxo-4-hydroxy-4-carboxy-5-ureidoimidazoline decarboxylase</fullName>
        <ecNumber evidence="3">4.1.1.97</ecNumber>
    </recommendedName>
</protein>
<gene>
    <name evidence="8" type="ORF">BECKFW1821C_GA0114237_102817</name>
</gene>
<dbReference type="EMBL" id="CAADFE010000028">
    <property type="protein sequence ID" value="VFJ71672.1"/>
    <property type="molecule type" value="Genomic_DNA"/>
</dbReference>
<dbReference type="EC" id="4.1.1.97" evidence="3"/>
<keyword evidence="4" id="KW-0659">Purine metabolism</keyword>
<dbReference type="PANTHER" id="PTHR43466">
    <property type="entry name" value="2-OXO-4-HYDROXY-4-CARBOXY-5-UREIDOIMIDAZOLINE DECARBOXYLASE-RELATED"/>
    <property type="match status" value="1"/>
</dbReference>